<proteinExistence type="predicted"/>
<accession>A0AAX1N7T7</accession>
<dbReference type="KEGG" id="fya:KMW28_08370"/>
<protein>
    <submittedName>
        <fullName evidence="1">Uncharacterized protein</fullName>
    </submittedName>
</protein>
<organism evidence="1 2">
    <name type="scientific">Flammeovirga yaeyamensis</name>
    <dbReference type="NCBI Taxonomy" id="367791"/>
    <lineage>
        <taxon>Bacteria</taxon>
        <taxon>Pseudomonadati</taxon>
        <taxon>Bacteroidota</taxon>
        <taxon>Cytophagia</taxon>
        <taxon>Cytophagales</taxon>
        <taxon>Flammeovirgaceae</taxon>
        <taxon>Flammeovirga</taxon>
    </lineage>
</organism>
<gene>
    <name evidence="1" type="ORF">KMW28_08370</name>
</gene>
<name>A0AAX1N7T7_9BACT</name>
<keyword evidence="2" id="KW-1185">Reference proteome</keyword>
<dbReference type="Proteomes" id="UP000678679">
    <property type="component" value="Chromosome 1"/>
</dbReference>
<reference evidence="1 2" key="1">
    <citation type="submission" date="2021-05" db="EMBL/GenBank/DDBJ databases">
        <title>Comparative genomic studies on the polysaccharide-degrading batcterial strains of the Flammeovirga genus.</title>
        <authorList>
            <person name="Zewei F."/>
            <person name="Zheng Z."/>
            <person name="Yu L."/>
            <person name="Ruyue G."/>
            <person name="Yanhong M."/>
            <person name="Yuanyuan C."/>
            <person name="Jingyan G."/>
            <person name="Wenjun H."/>
        </authorList>
    </citation>
    <scope>NUCLEOTIDE SEQUENCE [LARGE SCALE GENOMIC DNA]</scope>
    <source>
        <strain evidence="1 2">NBRC:100898</strain>
    </source>
</reference>
<sequence length="240" mass="28253">MKTNTLMFLKQLNKFSKNLFDFTLMFLAVVSAFLLNDWKDSKKSEVQEEKILIEINKGLELDQEQLKQFIYSDSVGIEAAIYFKKLITEKNKKAEGKFPIQQLLLTTKDLLVLNVSGYESLKENGVEIIDNDELRNKVILLYEYYLKMCLESEDKSPENQLHQNYFFRISDILSKDFIYSKKGELLDIKHPLSLSVNDKNKLLLYMDKIIMVRNLSMHYKKLALHHLQDVRSEINKKLEN</sequence>
<dbReference type="AlphaFoldDB" id="A0AAX1N7T7"/>
<evidence type="ECO:0000313" key="1">
    <source>
        <dbReference type="EMBL" id="QWG03583.1"/>
    </source>
</evidence>
<evidence type="ECO:0000313" key="2">
    <source>
        <dbReference type="Proteomes" id="UP000678679"/>
    </source>
</evidence>
<dbReference type="RefSeq" id="WP_169664620.1">
    <property type="nucleotide sequence ID" value="NZ_CP076132.1"/>
</dbReference>
<dbReference type="EMBL" id="CP076132">
    <property type="protein sequence ID" value="QWG03583.1"/>
    <property type="molecule type" value="Genomic_DNA"/>
</dbReference>